<evidence type="ECO:0000313" key="4">
    <source>
        <dbReference type="Proteomes" id="UP000266934"/>
    </source>
</evidence>
<dbReference type="SMART" id="SM00903">
    <property type="entry name" value="Flavin_Reduct"/>
    <property type="match status" value="1"/>
</dbReference>
<dbReference type="PANTHER" id="PTHR30466:SF1">
    <property type="entry name" value="FMN REDUCTASE (NADH) RUTF"/>
    <property type="match status" value="1"/>
</dbReference>
<keyword evidence="4" id="KW-1185">Reference proteome</keyword>
<dbReference type="OrthoDB" id="9792858at2"/>
<dbReference type="InterPro" id="IPR002563">
    <property type="entry name" value="Flavin_Rdtase-like_dom"/>
</dbReference>
<dbReference type="Proteomes" id="UP000266934">
    <property type="component" value="Chromosome"/>
</dbReference>
<dbReference type="AlphaFoldDB" id="A0A348FX66"/>
<dbReference type="GO" id="GO:0006208">
    <property type="term" value="P:pyrimidine nucleobase catabolic process"/>
    <property type="evidence" value="ECO:0007669"/>
    <property type="project" value="TreeGrafter"/>
</dbReference>
<protein>
    <submittedName>
        <fullName evidence="3">Monooxygenase</fullName>
    </submittedName>
</protein>
<dbReference type="Gene3D" id="2.30.110.10">
    <property type="entry name" value="Electron Transport, Fmn-binding Protein, Chain A"/>
    <property type="match status" value="1"/>
</dbReference>
<dbReference type="Pfam" id="PF01613">
    <property type="entry name" value="Flavin_Reduct"/>
    <property type="match status" value="1"/>
</dbReference>
<proteinExistence type="predicted"/>
<accession>A0A348FX66</accession>
<dbReference type="GO" id="GO:0042602">
    <property type="term" value="F:riboflavin reductase (NADPH) activity"/>
    <property type="evidence" value="ECO:0007669"/>
    <property type="project" value="TreeGrafter"/>
</dbReference>
<keyword evidence="1" id="KW-0560">Oxidoreductase</keyword>
<dbReference type="PANTHER" id="PTHR30466">
    <property type="entry name" value="FLAVIN REDUCTASE"/>
    <property type="match status" value="1"/>
</dbReference>
<organism evidence="3 4">
    <name type="scientific">Blastochloris tepida</name>
    <dbReference type="NCBI Taxonomy" id="2233851"/>
    <lineage>
        <taxon>Bacteria</taxon>
        <taxon>Pseudomonadati</taxon>
        <taxon>Pseudomonadota</taxon>
        <taxon>Alphaproteobacteria</taxon>
        <taxon>Hyphomicrobiales</taxon>
        <taxon>Blastochloridaceae</taxon>
        <taxon>Blastochloris</taxon>
    </lineage>
</organism>
<dbReference type="KEGG" id="blag:BLTE_05840"/>
<reference evidence="3 4" key="1">
    <citation type="submission" date="2018-08" db="EMBL/GenBank/DDBJ databases">
        <title>Complete genome sequencing of Blastochloris tepida GI.</title>
        <authorList>
            <person name="Tsukatani Y."/>
            <person name="Mori H."/>
        </authorList>
    </citation>
    <scope>NUCLEOTIDE SEQUENCE [LARGE SCALE GENOMIC DNA]</scope>
    <source>
        <strain evidence="3 4">GI</strain>
    </source>
</reference>
<evidence type="ECO:0000259" key="2">
    <source>
        <dbReference type="SMART" id="SM00903"/>
    </source>
</evidence>
<dbReference type="EMBL" id="AP018907">
    <property type="protein sequence ID" value="BBF91899.1"/>
    <property type="molecule type" value="Genomic_DNA"/>
</dbReference>
<dbReference type="GO" id="GO:0010181">
    <property type="term" value="F:FMN binding"/>
    <property type="evidence" value="ECO:0007669"/>
    <property type="project" value="InterPro"/>
</dbReference>
<feature type="domain" description="Flavin reductase like" evidence="2">
    <location>
        <begin position="27"/>
        <end position="174"/>
    </location>
</feature>
<evidence type="ECO:0000313" key="3">
    <source>
        <dbReference type="EMBL" id="BBF91899.1"/>
    </source>
</evidence>
<dbReference type="GO" id="GO:0004497">
    <property type="term" value="F:monooxygenase activity"/>
    <property type="evidence" value="ECO:0007669"/>
    <property type="project" value="UniProtKB-KW"/>
</dbReference>
<dbReference type="InterPro" id="IPR050268">
    <property type="entry name" value="NADH-dep_flavin_reductase"/>
</dbReference>
<name>A0A348FX66_9HYPH</name>
<sequence>MEAPVTQTLDISERSTLVPAQTFRDGMSRVGAAVHIITTGGLAGRAGFTATAVSSVSDEPPTVLVCLNRNGRSAAVLAENGVFCINTLAVEHQALADVFAGRGGIGGEERFLHGAWEERVTGAPVLSEALVAFDCRVVDLRPVATHQILIGQVEAVHLGPARPALIYANRAYHGL</sequence>
<dbReference type="InterPro" id="IPR012349">
    <property type="entry name" value="Split_barrel_FMN-bd"/>
</dbReference>
<gene>
    <name evidence="3" type="ORF">BLTE_05840</name>
</gene>
<evidence type="ECO:0000256" key="1">
    <source>
        <dbReference type="ARBA" id="ARBA00023002"/>
    </source>
</evidence>
<dbReference type="SUPFAM" id="SSF50475">
    <property type="entry name" value="FMN-binding split barrel"/>
    <property type="match status" value="1"/>
</dbReference>
<keyword evidence="3" id="KW-0503">Monooxygenase</keyword>